<dbReference type="HOGENOM" id="CLU_556704_0_0_1"/>
<reference evidence="1 2" key="1">
    <citation type="journal article" date="2012" name="PLoS Pathog.">
        <title>Diverse lifestyles and strategies of plant pathogenesis encoded in the genomes of eighteen Dothideomycetes fungi.</title>
        <authorList>
            <person name="Ohm R.A."/>
            <person name="Feau N."/>
            <person name="Henrissat B."/>
            <person name="Schoch C.L."/>
            <person name="Horwitz B.A."/>
            <person name="Barry K.W."/>
            <person name="Condon B.J."/>
            <person name="Copeland A.C."/>
            <person name="Dhillon B."/>
            <person name="Glaser F."/>
            <person name="Hesse C.N."/>
            <person name="Kosti I."/>
            <person name="LaButti K."/>
            <person name="Lindquist E.A."/>
            <person name="Lucas S."/>
            <person name="Salamov A.A."/>
            <person name="Bradshaw R.E."/>
            <person name="Ciuffetti L."/>
            <person name="Hamelin R.C."/>
            <person name="Kema G.H.J."/>
            <person name="Lawrence C."/>
            <person name="Scott J.A."/>
            <person name="Spatafora J.W."/>
            <person name="Turgeon B.G."/>
            <person name="de Wit P.J.G.M."/>
            <person name="Zhong S."/>
            <person name="Goodwin S.B."/>
            <person name="Grigoriev I.V."/>
        </authorList>
    </citation>
    <scope>NUCLEOTIDE SEQUENCE [LARGE SCALE GENOMIC DNA]</scope>
    <source>
        <strain evidence="1 2">CIRAD86</strain>
    </source>
</reference>
<dbReference type="KEGG" id="pfj:MYCFIDRAFT_75584"/>
<dbReference type="EMBL" id="KB446555">
    <property type="protein sequence ID" value="EME87744.1"/>
    <property type="molecule type" value="Genomic_DNA"/>
</dbReference>
<proteinExistence type="predicted"/>
<dbReference type="SUPFAM" id="SSF81383">
    <property type="entry name" value="F-box domain"/>
    <property type="match status" value="1"/>
</dbReference>
<dbReference type="AlphaFoldDB" id="N1Q691"/>
<sequence>MDSLPVELLAYVVEFCDHASQKQLRGVNKDWEDLTNPHVFAHIYIASFQAELSSFQTLACSRLAKYVKKLTYFTDTLPKLSKKTYQGCIDLRPDFHKFRNQNADKYPDEPRTVYRPHTRNDVFSRAWDAWAELPRHSFTKKQINEGWEVYKRLFQEQKTWNANLQGQMLQQSFAKLPNLTEIEIARAMAETRSTSEWPLWSRIRQELLLGPDDWREQYTPEPDPRKIDFPVTEHAVLCLLEAIAQRNRVLVNDTDGACRPVTKLLLQHQFLDPSSLLANWSNSLYGTAPATREWAVSHTGRLPLATAFSNLTRLTMWLHFDDERPFHFQASVFAQLHHFLYAASKLQTLILQIECPDHFGEDLEDFNGTAPSANVFDTTVTIWPDITYLALSANVDTDKLLRFLYLHSKTIKHLRLTDMIVRDVPKLIDHLPSTISRNLETIYLRQLWHEGIESLPHNEIHEDISEWDLCFLSQSTDFNAPYEKSAWRIREN</sequence>
<dbReference type="InterPro" id="IPR036047">
    <property type="entry name" value="F-box-like_dom_sf"/>
</dbReference>
<dbReference type="STRING" id="383855.N1Q691"/>
<evidence type="ECO:0000313" key="2">
    <source>
        <dbReference type="Proteomes" id="UP000016932"/>
    </source>
</evidence>
<dbReference type="GeneID" id="19341131"/>
<keyword evidence="2" id="KW-1185">Reference proteome</keyword>
<organism evidence="1 2">
    <name type="scientific">Pseudocercospora fijiensis (strain CIRAD86)</name>
    <name type="common">Black leaf streak disease fungus</name>
    <name type="synonym">Mycosphaerella fijiensis</name>
    <dbReference type="NCBI Taxonomy" id="383855"/>
    <lineage>
        <taxon>Eukaryota</taxon>
        <taxon>Fungi</taxon>
        <taxon>Dikarya</taxon>
        <taxon>Ascomycota</taxon>
        <taxon>Pezizomycotina</taxon>
        <taxon>Dothideomycetes</taxon>
        <taxon>Dothideomycetidae</taxon>
        <taxon>Mycosphaerellales</taxon>
        <taxon>Mycosphaerellaceae</taxon>
        <taxon>Pseudocercospora</taxon>
    </lineage>
</organism>
<evidence type="ECO:0008006" key="3">
    <source>
        <dbReference type="Google" id="ProtNLM"/>
    </source>
</evidence>
<dbReference type="Proteomes" id="UP000016932">
    <property type="component" value="Unassembled WGS sequence"/>
</dbReference>
<dbReference type="RefSeq" id="XP_007920389.1">
    <property type="nucleotide sequence ID" value="XM_007922198.1"/>
</dbReference>
<protein>
    <recommendedName>
        <fullName evidence="3">F-box domain-containing protein</fullName>
    </recommendedName>
</protein>
<gene>
    <name evidence="1" type="ORF">MYCFIDRAFT_75584</name>
</gene>
<name>N1Q691_PSEFD</name>
<accession>N1Q691</accession>
<dbReference type="OrthoDB" id="3647985at2759"/>
<evidence type="ECO:0000313" key="1">
    <source>
        <dbReference type="EMBL" id="EME87744.1"/>
    </source>
</evidence>
<dbReference type="VEuPathDB" id="FungiDB:MYCFIDRAFT_75584"/>
<dbReference type="eggNOG" id="ENOG502SU5W">
    <property type="taxonomic scope" value="Eukaryota"/>
</dbReference>